<evidence type="ECO:0000313" key="1">
    <source>
        <dbReference type="EMBL" id="KAK3590546.1"/>
    </source>
</evidence>
<dbReference type="AlphaFoldDB" id="A0AAE0SEQ7"/>
<protein>
    <submittedName>
        <fullName evidence="1">Uncharacterized protein</fullName>
    </submittedName>
</protein>
<reference evidence="1" key="1">
    <citation type="journal article" date="2021" name="Genome Biol. Evol.">
        <title>A High-Quality Reference Genome for a Parasitic Bivalve with Doubly Uniparental Inheritance (Bivalvia: Unionida).</title>
        <authorList>
            <person name="Smith C.H."/>
        </authorList>
    </citation>
    <scope>NUCLEOTIDE SEQUENCE</scope>
    <source>
        <strain evidence="1">CHS0354</strain>
    </source>
</reference>
<name>A0AAE0SEQ7_9BIVA</name>
<sequence length="91" mass="10235">MAAARKRTPRRPNASEGVQQVAKNWNVSTLQQMHQPSVNPTTGASTLQQQNQKYWIRRRDGNVNVGGGYTDRYCYIVHPYKCPQSDGTAIS</sequence>
<dbReference type="Proteomes" id="UP001195483">
    <property type="component" value="Unassembled WGS sequence"/>
</dbReference>
<reference evidence="1" key="2">
    <citation type="journal article" date="2021" name="Genome Biol. Evol.">
        <title>Developing a high-quality reference genome for a parasitic bivalve with doubly uniparental inheritance (Bivalvia: Unionida).</title>
        <authorList>
            <person name="Smith C.H."/>
        </authorList>
    </citation>
    <scope>NUCLEOTIDE SEQUENCE</scope>
    <source>
        <strain evidence="1">CHS0354</strain>
        <tissue evidence="1">Mantle</tissue>
    </source>
</reference>
<evidence type="ECO:0000313" key="2">
    <source>
        <dbReference type="Proteomes" id="UP001195483"/>
    </source>
</evidence>
<proteinExistence type="predicted"/>
<gene>
    <name evidence="1" type="ORF">CHS0354_015524</name>
</gene>
<keyword evidence="2" id="KW-1185">Reference proteome</keyword>
<comment type="caution">
    <text evidence="1">The sequence shown here is derived from an EMBL/GenBank/DDBJ whole genome shotgun (WGS) entry which is preliminary data.</text>
</comment>
<organism evidence="1 2">
    <name type="scientific">Potamilus streckersoni</name>
    <dbReference type="NCBI Taxonomy" id="2493646"/>
    <lineage>
        <taxon>Eukaryota</taxon>
        <taxon>Metazoa</taxon>
        <taxon>Spiralia</taxon>
        <taxon>Lophotrochozoa</taxon>
        <taxon>Mollusca</taxon>
        <taxon>Bivalvia</taxon>
        <taxon>Autobranchia</taxon>
        <taxon>Heteroconchia</taxon>
        <taxon>Palaeoheterodonta</taxon>
        <taxon>Unionida</taxon>
        <taxon>Unionoidea</taxon>
        <taxon>Unionidae</taxon>
        <taxon>Ambleminae</taxon>
        <taxon>Lampsilini</taxon>
        <taxon>Potamilus</taxon>
    </lineage>
</organism>
<dbReference type="EMBL" id="JAEAOA010000962">
    <property type="protein sequence ID" value="KAK3590546.1"/>
    <property type="molecule type" value="Genomic_DNA"/>
</dbReference>
<accession>A0AAE0SEQ7</accession>
<reference evidence="1" key="3">
    <citation type="submission" date="2023-05" db="EMBL/GenBank/DDBJ databases">
        <authorList>
            <person name="Smith C.H."/>
        </authorList>
    </citation>
    <scope>NUCLEOTIDE SEQUENCE</scope>
    <source>
        <strain evidence="1">CHS0354</strain>
        <tissue evidence="1">Mantle</tissue>
    </source>
</reference>